<proteinExistence type="predicted"/>
<dbReference type="AlphaFoldDB" id="A0A9W7E2L6"/>
<gene>
    <name evidence="2" type="ORF">TrRE_jg8910</name>
</gene>
<sequence>TMYLIRHGESLGQAAKSLGLDRKRSPALTDAGLTVKGQRQASQIAGIMGGPEAAMVDLVVTSPLTRAMHTALLGFGEIEEAPVIVDYDIREIGSRLPENVGRDVRAVLRDLRAGEGFLGRLDYETRKPEGWPGEGGEGEGKREGRAERVRGVMRDIAGMEEISVVAVVCHHNVIQSILGPGVKPKN</sequence>
<organism evidence="2 3">
    <name type="scientific">Triparma retinervis</name>
    <dbReference type="NCBI Taxonomy" id="2557542"/>
    <lineage>
        <taxon>Eukaryota</taxon>
        <taxon>Sar</taxon>
        <taxon>Stramenopiles</taxon>
        <taxon>Ochrophyta</taxon>
        <taxon>Bolidophyceae</taxon>
        <taxon>Parmales</taxon>
        <taxon>Triparmaceae</taxon>
        <taxon>Triparma</taxon>
    </lineage>
</organism>
<dbReference type="GO" id="GO:0016791">
    <property type="term" value="F:phosphatase activity"/>
    <property type="evidence" value="ECO:0007669"/>
    <property type="project" value="TreeGrafter"/>
</dbReference>
<evidence type="ECO:0000256" key="1">
    <source>
        <dbReference type="SAM" id="MobiDB-lite"/>
    </source>
</evidence>
<feature type="non-terminal residue" evidence="2">
    <location>
        <position position="186"/>
    </location>
</feature>
<dbReference type="PANTHER" id="PTHR48100">
    <property type="entry name" value="BROAD-SPECIFICITY PHOSPHATASE YOR283W-RELATED"/>
    <property type="match status" value="1"/>
</dbReference>
<dbReference type="SMART" id="SM00855">
    <property type="entry name" value="PGAM"/>
    <property type="match status" value="1"/>
</dbReference>
<dbReference type="Proteomes" id="UP001165082">
    <property type="component" value="Unassembled WGS sequence"/>
</dbReference>
<dbReference type="InterPro" id="IPR013078">
    <property type="entry name" value="His_Pase_superF_clade-1"/>
</dbReference>
<dbReference type="CDD" id="cd07067">
    <property type="entry name" value="HP_PGM_like"/>
    <property type="match status" value="1"/>
</dbReference>
<comment type="caution">
    <text evidence="2">The sequence shown here is derived from an EMBL/GenBank/DDBJ whole genome shotgun (WGS) entry which is preliminary data.</text>
</comment>
<evidence type="ECO:0000313" key="3">
    <source>
        <dbReference type="Proteomes" id="UP001165082"/>
    </source>
</evidence>
<dbReference type="Gene3D" id="3.40.50.1240">
    <property type="entry name" value="Phosphoglycerate mutase-like"/>
    <property type="match status" value="1"/>
</dbReference>
<accession>A0A9W7E2L6</accession>
<evidence type="ECO:0008006" key="4">
    <source>
        <dbReference type="Google" id="ProtNLM"/>
    </source>
</evidence>
<dbReference type="InterPro" id="IPR050275">
    <property type="entry name" value="PGM_Phosphatase"/>
</dbReference>
<dbReference type="Pfam" id="PF00300">
    <property type="entry name" value="His_Phos_1"/>
    <property type="match status" value="1"/>
</dbReference>
<reference evidence="2" key="1">
    <citation type="submission" date="2022-07" db="EMBL/GenBank/DDBJ databases">
        <title>Genome analysis of Parmales, a sister group of diatoms, reveals the evolutionary specialization of diatoms from phago-mixotrophs to photoautotrophs.</title>
        <authorList>
            <person name="Ban H."/>
            <person name="Sato S."/>
            <person name="Yoshikawa S."/>
            <person name="Kazumasa Y."/>
            <person name="Nakamura Y."/>
            <person name="Ichinomiya M."/>
            <person name="Saitoh K."/>
            <person name="Sato N."/>
            <person name="Blanc-Mathieu R."/>
            <person name="Endo H."/>
            <person name="Kuwata A."/>
            <person name="Ogata H."/>
        </authorList>
    </citation>
    <scope>NUCLEOTIDE SEQUENCE</scope>
</reference>
<feature type="region of interest" description="Disordered" evidence="1">
    <location>
        <begin position="125"/>
        <end position="146"/>
    </location>
</feature>
<dbReference type="EMBL" id="BRXZ01003869">
    <property type="protein sequence ID" value="GMH63558.1"/>
    <property type="molecule type" value="Genomic_DNA"/>
</dbReference>
<protein>
    <recommendedName>
        <fullName evidence="4">Histidine phosphatase family protein</fullName>
    </recommendedName>
</protein>
<dbReference type="InterPro" id="IPR029033">
    <property type="entry name" value="His_PPase_superfam"/>
</dbReference>
<dbReference type="GO" id="GO:0005737">
    <property type="term" value="C:cytoplasm"/>
    <property type="evidence" value="ECO:0007669"/>
    <property type="project" value="TreeGrafter"/>
</dbReference>
<evidence type="ECO:0000313" key="2">
    <source>
        <dbReference type="EMBL" id="GMH63558.1"/>
    </source>
</evidence>
<name>A0A9W7E2L6_9STRA</name>
<dbReference type="PANTHER" id="PTHR48100:SF61">
    <property type="entry name" value="PHOSPHOGLYCERATE MUTASE"/>
    <property type="match status" value="1"/>
</dbReference>
<keyword evidence="3" id="KW-1185">Reference proteome</keyword>
<feature type="non-terminal residue" evidence="2">
    <location>
        <position position="1"/>
    </location>
</feature>
<dbReference type="SUPFAM" id="SSF53254">
    <property type="entry name" value="Phosphoglycerate mutase-like"/>
    <property type="match status" value="1"/>
</dbReference>
<dbReference type="OrthoDB" id="496981at2759"/>